<protein>
    <submittedName>
        <fullName evidence="2">Glycosyltransferase</fullName>
        <ecNumber evidence="2">2.4.-.-</ecNumber>
    </submittedName>
</protein>
<dbReference type="Pfam" id="PF00535">
    <property type="entry name" value="Glycos_transf_2"/>
    <property type="match status" value="1"/>
</dbReference>
<dbReference type="GO" id="GO:0016757">
    <property type="term" value="F:glycosyltransferase activity"/>
    <property type="evidence" value="ECO:0007669"/>
    <property type="project" value="UniProtKB-KW"/>
</dbReference>
<dbReference type="InterPro" id="IPR050834">
    <property type="entry name" value="Glycosyltransf_2"/>
</dbReference>
<gene>
    <name evidence="2" type="ORF">IAA42_07095</name>
</gene>
<dbReference type="Proteomes" id="UP000824133">
    <property type="component" value="Unassembled WGS sequence"/>
</dbReference>
<keyword evidence="2" id="KW-0328">Glycosyltransferase</keyword>
<evidence type="ECO:0000259" key="1">
    <source>
        <dbReference type="Pfam" id="PF00535"/>
    </source>
</evidence>
<sequence>MRRAAIVIVTFKRQALLGGLLDSVLELTAAPWRVVVVDNENSDETACIVADFEARANARWGLTTDDPDSLGGTSRALYVPMESNTGGSGGFSEGVRRAYELGAEWFWVMDDDVAVEPDGLETLGRWSEETEAVMGLRRDFDDGHFFWQYRFWPRLAIYNPLSRDGWRQGERFKLCNALCFEGGFFSRGVVEKIGLPDARFFIYLDDALYGYLASKVTDVYYVPDYVLSRRREVANQGIGSVRQLNSTSDMARYYITRNRGYLARYFKLYGEYNAVGFAFGTLLTFAKELIRILLIDRSHLVSGMRRLVAGQREARRILHDPSWEPMPPLAERGVQ</sequence>
<keyword evidence="2" id="KW-0808">Transferase</keyword>
<name>A0A9D1ZBY2_9ACTN</name>
<dbReference type="PANTHER" id="PTHR43685">
    <property type="entry name" value="GLYCOSYLTRANSFERASE"/>
    <property type="match status" value="1"/>
</dbReference>
<comment type="caution">
    <text evidence="2">The sequence shown here is derived from an EMBL/GenBank/DDBJ whole genome shotgun (WGS) entry which is preliminary data.</text>
</comment>
<dbReference type="InterPro" id="IPR001173">
    <property type="entry name" value="Glyco_trans_2-like"/>
</dbReference>
<dbReference type="AlphaFoldDB" id="A0A9D1ZBY2"/>
<dbReference type="SUPFAM" id="SSF53448">
    <property type="entry name" value="Nucleotide-diphospho-sugar transferases"/>
    <property type="match status" value="1"/>
</dbReference>
<dbReference type="EMBL" id="DXCP01000051">
    <property type="protein sequence ID" value="HIY80182.1"/>
    <property type="molecule type" value="Genomic_DNA"/>
</dbReference>
<dbReference type="InterPro" id="IPR029044">
    <property type="entry name" value="Nucleotide-diphossugar_trans"/>
</dbReference>
<dbReference type="PANTHER" id="PTHR43685:SF2">
    <property type="entry name" value="GLYCOSYLTRANSFERASE 2-LIKE DOMAIN-CONTAINING PROTEIN"/>
    <property type="match status" value="1"/>
</dbReference>
<organism evidence="2 3">
    <name type="scientific">Candidatus Olsenella excrementavium</name>
    <dbReference type="NCBI Taxonomy" id="2838709"/>
    <lineage>
        <taxon>Bacteria</taxon>
        <taxon>Bacillati</taxon>
        <taxon>Actinomycetota</taxon>
        <taxon>Coriobacteriia</taxon>
        <taxon>Coriobacteriales</taxon>
        <taxon>Atopobiaceae</taxon>
        <taxon>Olsenella</taxon>
    </lineage>
</organism>
<reference evidence="2" key="1">
    <citation type="journal article" date="2021" name="PeerJ">
        <title>Extensive microbial diversity within the chicken gut microbiome revealed by metagenomics and culture.</title>
        <authorList>
            <person name="Gilroy R."/>
            <person name="Ravi A."/>
            <person name="Getino M."/>
            <person name="Pursley I."/>
            <person name="Horton D.L."/>
            <person name="Alikhan N.F."/>
            <person name="Baker D."/>
            <person name="Gharbi K."/>
            <person name="Hall N."/>
            <person name="Watson M."/>
            <person name="Adriaenssens E.M."/>
            <person name="Foster-Nyarko E."/>
            <person name="Jarju S."/>
            <person name="Secka A."/>
            <person name="Antonio M."/>
            <person name="Oren A."/>
            <person name="Chaudhuri R.R."/>
            <person name="La Ragione R."/>
            <person name="Hildebrand F."/>
            <person name="Pallen M.J."/>
        </authorList>
    </citation>
    <scope>NUCLEOTIDE SEQUENCE</scope>
    <source>
        <strain evidence="2">ChiHjej10B9-743</strain>
    </source>
</reference>
<dbReference type="EC" id="2.4.-.-" evidence="2"/>
<feature type="domain" description="Glycosyltransferase 2-like" evidence="1">
    <location>
        <begin position="6"/>
        <end position="166"/>
    </location>
</feature>
<proteinExistence type="predicted"/>
<reference evidence="2" key="2">
    <citation type="submission" date="2021-04" db="EMBL/GenBank/DDBJ databases">
        <authorList>
            <person name="Gilroy R."/>
        </authorList>
    </citation>
    <scope>NUCLEOTIDE SEQUENCE</scope>
    <source>
        <strain evidence="2">ChiHjej10B9-743</strain>
    </source>
</reference>
<evidence type="ECO:0000313" key="2">
    <source>
        <dbReference type="EMBL" id="HIY80182.1"/>
    </source>
</evidence>
<evidence type="ECO:0000313" key="3">
    <source>
        <dbReference type="Proteomes" id="UP000824133"/>
    </source>
</evidence>
<dbReference type="Gene3D" id="3.90.550.10">
    <property type="entry name" value="Spore Coat Polysaccharide Biosynthesis Protein SpsA, Chain A"/>
    <property type="match status" value="1"/>
</dbReference>
<accession>A0A9D1ZBY2</accession>